<evidence type="ECO:0000256" key="1">
    <source>
        <dbReference type="SAM" id="MobiDB-lite"/>
    </source>
</evidence>
<dbReference type="Proteomes" id="UP000266113">
    <property type="component" value="Unassembled WGS sequence"/>
</dbReference>
<dbReference type="OrthoDB" id="449755at2"/>
<reference evidence="3 4" key="1">
    <citation type="submission" date="2018-09" db="EMBL/GenBank/DDBJ databases">
        <title>Discovery and Ecogenomic Context for Candidatus Cryosericales, a Global Caldiserica Order Active in Thawing Permafrost.</title>
        <authorList>
            <person name="Martinez M.A."/>
            <person name="Woodcroft B.J."/>
            <person name="Ignacio Espinoza J.C."/>
            <person name="Zayed A."/>
            <person name="Singleton C.M."/>
            <person name="Boyd J."/>
            <person name="Li Y.-F."/>
            <person name="Purvine S."/>
            <person name="Maughan H."/>
            <person name="Hodgkins S.B."/>
            <person name="Anderson D."/>
            <person name="Sederholm M."/>
            <person name="Temperton B."/>
            <person name="Saleska S.R."/>
            <person name="Tyson G.W."/>
            <person name="Rich V.I."/>
        </authorList>
    </citation>
    <scope>NUCLEOTIDE SEQUENCE [LARGE SCALE GENOMIC DNA]</scope>
    <source>
        <strain evidence="3 4">SMC1</strain>
    </source>
</reference>
<dbReference type="InterPro" id="IPR011335">
    <property type="entry name" value="Restrct_endonuc-II-like"/>
</dbReference>
<feature type="domain" description="Type II restriction endonuclease EcoO109IR" evidence="2">
    <location>
        <begin position="6"/>
        <end position="196"/>
    </location>
</feature>
<gene>
    <name evidence="3" type="ORF">SMC1_03935</name>
</gene>
<dbReference type="Pfam" id="PF14511">
    <property type="entry name" value="RE_EcoO109I"/>
    <property type="match status" value="1"/>
</dbReference>
<dbReference type="AlphaFoldDB" id="A0A398DXW1"/>
<organism evidence="3 4">
    <name type="scientific">Candidatus Cryosericum septentrionale</name>
    <dbReference type="NCBI Taxonomy" id="2290913"/>
    <lineage>
        <taxon>Bacteria</taxon>
        <taxon>Pseudomonadati</taxon>
        <taxon>Caldisericota/Cryosericota group</taxon>
        <taxon>Candidatus Cryosericota</taxon>
        <taxon>Candidatus Cryosericia</taxon>
        <taxon>Candidatus Cryosericales</taxon>
        <taxon>Candidatus Cryosericaceae</taxon>
        <taxon>Candidatus Cryosericum</taxon>
    </lineage>
</organism>
<evidence type="ECO:0000259" key="2">
    <source>
        <dbReference type="Pfam" id="PF14511"/>
    </source>
</evidence>
<evidence type="ECO:0000313" key="3">
    <source>
        <dbReference type="EMBL" id="RIE17008.1"/>
    </source>
</evidence>
<dbReference type="CDD" id="cd22345">
    <property type="entry name" value="PDDEXK_nuclease"/>
    <property type="match status" value="1"/>
</dbReference>
<dbReference type="InterPro" id="IPR032793">
    <property type="entry name" value="RE_EcoO109IR"/>
</dbReference>
<name>A0A398DXW1_9BACT</name>
<evidence type="ECO:0000313" key="4">
    <source>
        <dbReference type="Proteomes" id="UP000266113"/>
    </source>
</evidence>
<sequence>MVLATAYVDEHIGEFHNKRISAISDLSLSVLLKKKNPYLFKAKNLEIASDFVRTLLDAHLSSQEETMFGQWLEKLAIYVSKLVDGGQRPATTDVDLDFTREGVRYLVSVKSGPNWGNSSQKRDLKEAFKNARRQLQLDPNIHMTFIEGCCYGRQINEDQGTHLKKCGQAFWQFITKDPEFYREIIVPIGHIAREKNVEFASEYARVLNTFTHEFLEAYCAADGAVDWNALLAFNSSSSPLPRSPSRRSGGQQTSR</sequence>
<accession>A0A398DXW1</accession>
<dbReference type="EMBL" id="QXIY01000016">
    <property type="protein sequence ID" value="RIE17008.1"/>
    <property type="molecule type" value="Genomic_DNA"/>
</dbReference>
<feature type="region of interest" description="Disordered" evidence="1">
    <location>
        <begin position="236"/>
        <end position="255"/>
    </location>
</feature>
<comment type="caution">
    <text evidence="3">The sequence shown here is derived from an EMBL/GenBank/DDBJ whole genome shotgun (WGS) entry which is preliminary data.</text>
</comment>
<protein>
    <submittedName>
        <fullName evidence="3">Cytosolic protein</fullName>
    </submittedName>
</protein>
<dbReference type="SUPFAM" id="SSF52980">
    <property type="entry name" value="Restriction endonuclease-like"/>
    <property type="match status" value="1"/>
</dbReference>
<proteinExistence type="predicted"/>
<keyword evidence="4" id="KW-1185">Reference proteome</keyword>